<dbReference type="Pfam" id="PF24879">
    <property type="entry name" value="DUF7737"/>
    <property type="match status" value="1"/>
</dbReference>
<name>A0A1I6JNQ9_9FIRM</name>
<evidence type="ECO:0000313" key="5">
    <source>
        <dbReference type="Proteomes" id="UP000199659"/>
    </source>
</evidence>
<evidence type="ECO:0000259" key="3">
    <source>
        <dbReference type="Pfam" id="PF24879"/>
    </source>
</evidence>
<proteinExistence type="predicted"/>
<dbReference type="Proteomes" id="UP000199659">
    <property type="component" value="Unassembled WGS sequence"/>
</dbReference>
<evidence type="ECO:0008006" key="6">
    <source>
        <dbReference type="Google" id="ProtNLM"/>
    </source>
</evidence>
<dbReference type="Pfam" id="PF13569">
    <property type="entry name" value="DUF4132"/>
    <property type="match status" value="1"/>
</dbReference>
<feature type="domain" description="DUF5724" evidence="2">
    <location>
        <begin position="34"/>
        <end position="1277"/>
    </location>
</feature>
<feature type="domain" description="DUF7737" evidence="3">
    <location>
        <begin position="1588"/>
        <end position="1689"/>
    </location>
</feature>
<accession>A0A1I6JNQ9</accession>
<evidence type="ECO:0000259" key="2">
    <source>
        <dbReference type="Pfam" id="PF18991"/>
    </source>
</evidence>
<dbReference type="EMBL" id="FOYZ01000006">
    <property type="protein sequence ID" value="SFR80608.1"/>
    <property type="molecule type" value="Genomic_DNA"/>
</dbReference>
<protein>
    <recommendedName>
        <fullName evidence="6">DUF4132 domain-containing protein</fullName>
    </recommendedName>
</protein>
<dbReference type="InterPro" id="IPR056639">
    <property type="entry name" value="DUF7737"/>
</dbReference>
<sequence length="1689" mass="196477">MKEYNYTTRRQLLDEYKKRWEKKCSTVSEEVKELFKENNTSYYEGKLEVEKVIAAMKKQDNLCPSQYMEENYKELIDLYVPKKEQKDFYYIIDKYNKFQYAEGISRRSVRSKEYEPHFHTIFRLLDTYYQFGIYECDLNSYLLDQMDEEKRDYKYNYGYYSRLNQLDDIIAAKLDLGDAVLKKSIQDMILSENNTGIVTTDIIRGIIKSDDKDLHTLLGDFLLAARLQEGIRQAICENMDCGVTEAFLTLFDVIYENNLIRFSSVKRAIATWTGICDENNVDRITGKMLDLMKEGVHNKEKALAYTKSNDSIEIMIGLWSLGFFEVGDAVEVMKEYVESGTKNQKLTMSYYNRCLSYQRFSEIAAKKMIEKHYEDMEFVAAFIPTYLSEVENLVYHAMKSKTAENGTVEKIYKKVPVTELFESREEAQSHFEMLKYMYEKMKKKKMEYNPCIFPWYSISISKSQLAKRICMTAYMLQEDLYIDYAVSVLSAVDSSDYYSGRDSFLELLLHNPKNEFQKETLIKAVSDRETSTRETAFTLVEKMQLEQHQYIMLEDMMKYKNADVRNFVIGMLCKRNGEDLINSVGRLLQSKKEESRIGGLDLVLQCQKEESQKLLTERMVELVEAIENPSAKEQILIQEICEGGVSNSILNEKGYGLYNPDALVEIPVMKGEEKVFKDFFSLSKKKIQKLFDKLDQFIEEHRTCTYENRWGEKRLLGNGLEQLTWGDGVAYADQYPFKELWCEFYNKEIKDFRTLYNMYLAVHTGLKEINNQDVYKKYETAIFGKALEIDLSSYKYGSDGTGVIYQALCIIISLYFDEKTAKELSRNILIYIIESFPEEALWYQESKYQEKVSFLNSYRMNKILSNWRSWDGEEEFKIHFYLFYQIDQKFQLNGARTDQNGHQVYCSTQLNIFDYIMAYCYNLISKDEVYKASFEYFRLTETIKSYSYLLMETVPSYDKEKTEPYGLVGEINKESPFCKAGISFYKNIIDVILNVELKRGDTPTIFSESILKINEIYGMERMVEVLTALGKDKLDRNTDTRWRTDTRKSSCLSHLLQVCIPNPEDKAETLKELLTGREITEQRLVDTAMYAPQWIDIVEEYLGYKGLKSGCYYFMAHMSEYFDERKMAMIAKFTPLSREELYRGAFDLNWFKDAYKQLGEAVFSMLYEGAKYISDGSKHARARKYADAALGKVSIAELEEAVNEKRNKDLVMSYGLVPLSGKKDMLHRYVYLQKFLKESKQFGAQRRASEAEAVEMAMKNLAMVAGYSDVMRLTLSMETELIKSCENYFEWKELGEVSLRIQVDEFGKSSICCMKKGKALKSVPATLKKDEYVAAMNEVHKKLKDQYSRTVKMFEQSMEDREVFLLSEILELNENPVAAPIIRNLVYVTVGKEDVVLGFPSKSGLVDYAGNEQPVTKKEKIRVAHPFDLYQAGYWTEYQKYFFESSEGDLVRKQPFKQVFRELYVKMPEEQKNRSSQMFAGNQIQPHKTVACLRGRRWIADYEEGLQKVYYKDDIVARIYAMADWFSPSDIEAPTLEWVDFSHRKTFQSLTIEEVPDIVYSEVMRDVDLAISVAHAGGVDPETSHSTIEMRSVIVGFNLPMFGIKNVTLEGSHAIIKGTRAEYSIHLGSGVIHKIGGPQINVLPVHSQSRGKLFLPFIDEDPKTAEIMSKIVLFAKDEKIKNPFILNQL</sequence>
<dbReference type="InterPro" id="IPR043782">
    <property type="entry name" value="DUF5724"/>
</dbReference>
<dbReference type="STRING" id="37658.SAMN05661086_01814"/>
<reference evidence="4 5" key="1">
    <citation type="submission" date="2016-10" db="EMBL/GenBank/DDBJ databases">
        <authorList>
            <person name="de Groot N.N."/>
        </authorList>
    </citation>
    <scope>NUCLEOTIDE SEQUENCE [LARGE SCALE GENOMIC DNA]</scope>
    <source>
        <strain evidence="4 5">743A</strain>
    </source>
</reference>
<dbReference type="OrthoDB" id="9763697at2"/>
<evidence type="ECO:0000259" key="1">
    <source>
        <dbReference type="Pfam" id="PF13569"/>
    </source>
</evidence>
<evidence type="ECO:0000313" key="4">
    <source>
        <dbReference type="EMBL" id="SFR80608.1"/>
    </source>
</evidence>
<dbReference type="Pfam" id="PF18991">
    <property type="entry name" value="DUF5724"/>
    <property type="match status" value="1"/>
</dbReference>
<keyword evidence="5" id="KW-1185">Reference proteome</keyword>
<organism evidence="4 5">
    <name type="scientific">Anaeromicropila populeti</name>
    <dbReference type="NCBI Taxonomy" id="37658"/>
    <lineage>
        <taxon>Bacteria</taxon>
        <taxon>Bacillati</taxon>
        <taxon>Bacillota</taxon>
        <taxon>Clostridia</taxon>
        <taxon>Lachnospirales</taxon>
        <taxon>Lachnospiraceae</taxon>
        <taxon>Anaeromicropila</taxon>
    </lineage>
</organism>
<feature type="domain" description="DUF4132" evidence="1">
    <location>
        <begin position="1317"/>
        <end position="1498"/>
    </location>
</feature>
<dbReference type="InterPro" id="IPR025406">
    <property type="entry name" value="DUF4132"/>
</dbReference>
<dbReference type="RefSeq" id="WP_092560365.1">
    <property type="nucleotide sequence ID" value="NZ_FOYZ01000006.1"/>
</dbReference>
<gene>
    <name evidence="4" type="ORF">SAMN05661086_01814</name>
</gene>